<name>A0A554SB48_9ACTN</name>
<proteinExistence type="predicted"/>
<accession>A0A554SB48</accession>
<comment type="caution">
    <text evidence="2">The sequence shown here is derived from an EMBL/GenBank/DDBJ whole genome shotgun (WGS) entry which is preliminary data.</text>
</comment>
<dbReference type="AlphaFoldDB" id="A0A554SB48"/>
<keyword evidence="1" id="KW-0812">Transmembrane</keyword>
<evidence type="ECO:0000313" key="2">
    <source>
        <dbReference type="EMBL" id="TSD63566.1"/>
    </source>
</evidence>
<reference evidence="2 3" key="1">
    <citation type="submission" date="2019-07" db="EMBL/GenBank/DDBJ databases">
        <authorList>
            <person name="Zhao L.H."/>
        </authorList>
    </citation>
    <scope>NUCLEOTIDE SEQUENCE [LARGE SCALE GENOMIC DNA]</scope>
    <source>
        <strain evidence="2 3">Co35</strain>
    </source>
</reference>
<evidence type="ECO:0000256" key="1">
    <source>
        <dbReference type="SAM" id="Phobius"/>
    </source>
</evidence>
<sequence length="130" mass="13677">MSDPSAPAPTGFIELTLQGSAVTATPVTPSVRVNGYPMRVAYGANRLAMPPGRAFIEIDCQWMLTYGKASIDVEVPAHGSVPVFYAPPYHQFSRGAIGTEPQKRPGLAGVFGIIGGIVLVLTLLVLIAVL</sequence>
<keyword evidence="1" id="KW-0472">Membrane</keyword>
<dbReference type="RefSeq" id="WP_143912939.1">
    <property type="nucleotide sequence ID" value="NZ_VLNT01000005.1"/>
</dbReference>
<organism evidence="2 3">
    <name type="scientific">Aeromicrobium piscarium</name>
    <dbReference type="NCBI Taxonomy" id="2590901"/>
    <lineage>
        <taxon>Bacteria</taxon>
        <taxon>Bacillati</taxon>
        <taxon>Actinomycetota</taxon>
        <taxon>Actinomycetes</taxon>
        <taxon>Propionibacteriales</taxon>
        <taxon>Nocardioidaceae</taxon>
        <taxon>Aeromicrobium</taxon>
    </lineage>
</organism>
<keyword evidence="1" id="KW-1133">Transmembrane helix</keyword>
<feature type="transmembrane region" description="Helical" evidence="1">
    <location>
        <begin position="107"/>
        <end position="129"/>
    </location>
</feature>
<evidence type="ECO:0000313" key="3">
    <source>
        <dbReference type="Proteomes" id="UP000316988"/>
    </source>
</evidence>
<dbReference type="OrthoDB" id="4774205at2"/>
<gene>
    <name evidence="2" type="ORF">FNM00_08095</name>
</gene>
<protein>
    <submittedName>
        <fullName evidence="2">Uncharacterized protein</fullName>
    </submittedName>
</protein>
<dbReference type="EMBL" id="VLNT01000005">
    <property type="protein sequence ID" value="TSD63566.1"/>
    <property type="molecule type" value="Genomic_DNA"/>
</dbReference>
<keyword evidence="3" id="KW-1185">Reference proteome</keyword>
<dbReference type="Proteomes" id="UP000316988">
    <property type="component" value="Unassembled WGS sequence"/>
</dbReference>